<accession>A0A346NPE5</accession>
<evidence type="ECO:0000256" key="3">
    <source>
        <dbReference type="ARBA" id="ARBA00023002"/>
    </source>
</evidence>
<feature type="domain" description="Nitroreductase" evidence="4">
    <location>
        <begin position="10"/>
        <end position="193"/>
    </location>
</feature>
<evidence type="ECO:0000313" key="5">
    <source>
        <dbReference type="EMBL" id="AXR07402.1"/>
    </source>
</evidence>
<keyword evidence="6" id="KW-1185">Reference proteome</keyword>
<protein>
    <submittedName>
        <fullName evidence="5">NAD(P)H-dependent oxidoreductase</fullName>
    </submittedName>
</protein>
<dbReference type="Proteomes" id="UP000262073">
    <property type="component" value="Chromosome"/>
</dbReference>
<sequence length="218" mass="24227">MPHAIINDLASRYTAKRYDPTRKISAADLAVIYQALQLSPSSINSQPWKFIVVSSDEAKARLHDTFASQFQFNQPHAKAASQTILFAYNPYYTRTHYGAVVDQQISDGRASPAERDQQFGAFGFVDLNTDENGYNGNWTKAQTYLALGNLMHVLARLGIDSTPMEGVDKTRIGELFAPELNGYVCEVALAIGYHHPDEDYNASLPKSRLPIEQVVSVI</sequence>
<dbReference type="EMBL" id="CP031769">
    <property type="protein sequence ID" value="AXR07402.1"/>
    <property type="molecule type" value="Genomic_DNA"/>
</dbReference>
<name>A0A346NPE5_9ALTE</name>
<comment type="similarity">
    <text evidence="1">Belongs to the nitroreductase family.</text>
</comment>
<dbReference type="AlphaFoldDB" id="A0A346NPE5"/>
<reference evidence="5 6" key="1">
    <citation type="submission" date="2018-08" db="EMBL/GenBank/DDBJ databases">
        <title>Salinimonas sediminis sp. nov., a piezophilic bacterium isolated from a deep-sea sediment sample from the New Britain Trench.</title>
        <authorList>
            <person name="Cao J."/>
        </authorList>
    </citation>
    <scope>NUCLEOTIDE SEQUENCE [LARGE SCALE GENOMIC DNA]</scope>
    <source>
        <strain evidence="5 6">N102</strain>
    </source>
</reference>
<dbReference type="InterPro" id="IPR029479">
    <property type="entry name" value="Nitroreductase"/>
</dbReference>
<dbReference type="PANTHER" id="PTHR43673:SF10">
    <property type="entry name" value="NADH DEHYDROGENASE_NAD(P)H NITROREDUCTASE XCC3605-RELATED"/>
    <property type="match status" value="1"/>
</dbReference>
<evidence type="ECO:0000313" key="6">
    <source>
        <dbReference type="Proteomes" id="UP000262073"/>
    </source>
</evidence>
<evidence type="ECO:0000259" key="4">
    <source>
        <dbReference type="Pfam" id="PF00881"/>
    </source>
</evidence>
<dbReference type="GO" id="GO:0016491">
    <property type="term" value="F:oxidoreductase activity"/>
    <property type="evidence" value="ECO:0007669"/>
    <property type="project" value="UniProtKB-KW"/>
</dbReference>
<dbReference type="InterPro" id="IPR033878">
    <property type="entry name" value="NfsB-like"/>
</dbReference>
<dbReference type="InterPro" id="IPR000415">
    <property type="entry name" value="Nitroreductase-like"/>
</dbReference>
<proteinExistence type="inferred from homology"/>
<dbReference type="KEGG" id="salm:D0Y50_14210"/>
<keyword evidence="2" id="KW-0521">NADP</keyword>
<keyword evidence="3" id="KW-0560">Oxidoreductase</keyword>
<dbReference type="Pfam" id="PF00881">
    <property type="entry name" value="Nitroreductase"/>
    <property type="match status" value="1"/>
</dbReference>
<evidence type="ECO:0000256" key="1">
    <source>
        <dbReference type="ARBA" id="ARBA00007118"/>
    </source>
</evidence>
<gene>
    <name evidence="5" type="ORF">D0Y50_14210</name>
</gene>
<dbReference type="SUPFAM" id="SSF55469">
    <property type="entry name" value="FMN-dependent nitroreductase-like"/>
    <property type="match status" value="1"/>
</dbReference>
<dbReference type="Gene3D" id="3.40.109.10">
    <property type="entry name" value="NADH Oxidase"/>
    <property type="match status" value="1"/>
</dbReference>
<dbReference type="OrthoDB" id="9809288at2"/>
<organism evidence="5 6">
    <name type="scientific">Salinimonas sediminis</name>
    <dbReference type="NCBI Taxonomy" id="2303538"/>
    <lineage>
        <taxon>Bacteria</taxon>
        <taxon>Pseudomonadati</taxon>
        <taxon>Pseudomonadota</taxon>
        <taxon>Gammaproteobacteria</taxon>
        <taxon>Alteromonadales</taxon>
        <taxon>Alteromonadaceae</taxon>
        <taxon>Alteromonas/Salinimonas group</taxon>
        <taxon>Salinimonas</taxon>
    </lineage>
</organism>
<dbReference type="RefSeq" id="WP_117317526.1">
    <property type="nucleotide sequence ID" value="NZ_CP031769.1"/>
</dbReference>
<dbReference type="PANTHER" id="PTHR43673">
    <property type="entry name" value="NAD(P)H NITROREDUCTASE YDGI-RELATED"/>
    <property type="match status" value="1"/>
</dbReference>
<dbReference type="CDD" id="cd02149">
    <property type="entry name" value="NfsB-like"/>
    <property type="match status" value="1"/>
</dbReference>
<evidence type="ECO:0000256" key="2">
    <source>
        <dbReference type="ARBA" id="ARBA00022857"/>
    </source>
</evidence>